<dbReference type="Gene3D" id="3.40.50.2300">
    <property type="match status" value="1"/>
</dbReference>
<dbReference type="Pfam" id="PF00486">
    <property type="entry name" value="Trans_reg_C"/>
    <property type="match status" value="1"/>
</dbReference>
<gene>
    <name evidence="6" type="ORF">KGB56_03870</name>
</gene>
<feature type="DNA-binding region" description="OmpR/PhoB-type" evidence="3">
    <location>
        <begin position="124"/>
        <end position="221"/>
    </location>
</feature>
<keyword evidence="2" id="KW-0597">Phosphoprotein</keyword>
<dbReference type="Proteomes" id="UP000680706">
    <property type="component" value="Chromosome"/>
</dbReference>
<protein>
    <submittedName>
        <fullName evidence="6">Response regulator transcription factor</fullName>
    </submittedName>
</protein>
<organism evidence="6 7">
    <name type="scientific">Pseudovibrio brasiliensis</name>
    <dbReference type="NCBI Taxonomy" id="1898042"/>
    <lineage>
        <taxon>Bacteria</taxon>
        <taxon>Pseudomonadati</taxon>
        <taxon>Pseudomonadota</taxon>
        <taxon>Alphaproteobacteria</taxon>
        <taxon>Hyphomicrobiales</taxon>
        <taxon>Stappiaceae</taxon>
        <taxon>Pseudovibrio</taxon>
    </lineage>
</organism>
<evidence type="ECO:0000256" key="3">
    <source>
        <dbReference type="PROSITE-ProRule" id="PRU01091"/>
    </source>
</evidence>
<evidence type="ECO:0000313" key="6">
    <source>
        <dbReference type="EMBL" id="QUS56585.1"/>
    </source>
</evidence>
<dbReference type="InterPro" id="IPR011006">
    <property type="entry name" value="CheY-like_superfamily"/>
</dbReference>
<dbReference type="InterPro" id="IPR001867">
    <property type="entry name" value="OmpR/PhoB-type_DNA-bd"/>
</dbReference>
<dbReference type="SMART" id="SM00448">
    <property type="entry name" value="REC"/>
    <property type="match status" value="1"/>
</dbReference>
<dbReference type="Gene3D" id="1.10.10.10">
    <property type="entry name" value="Winged helix-like DNA-binding domain superfamily/Winged helix DNA-binding domain"/>
    <property type="match status" value="1"/>
</dbReference>
<dbReference type="SUPFAM" id="SSF46894">
    <property type="entry name" value="C-terminal effector domain of the bipartite response regulators"/>
    <property type="match status" value="1"/>
</dbReference>
<dbReference type="SUPFAM" id="SSF52172">
    <property type="entry name" value="CheY-like"/>
    <property type="match status" value="1"/>
</dbReference>
<proteinExistence type="predicted"/>
<dbReference type="CDD" id="cd00383">
    <property type="entry name" value="trans_reg_C"/>
    <property type="match status" value="1"/>
</dbReference>
<dbReference type="InterPro" id="IPR036388">
    <property type="entry name" value="WH-like_DNA-bd_sf"/>
</dbReference>
<keyword evidence="7" id="KW-1185">Reference proteome</keyword>
<dbReference type="PANTHER" id="PTHR48111">
    <property type="entry name" value="REGULATOR OF RPOS"/>
    <property type="match status" value="1"/>
</dbReference>
<evidence type="ECO:0000256" key="2">
    <source>
        <dbReference type="PROSITE-ProRule" id="PRU00169"/>
    </source>
</evidence>
<dbReference type="SMART" id="SM00862">
    <property type="entry name" value="Trans_reg_C"/>
    <property type="match status" value="1"/>
</dbReference>
<feature type="domain" description="Response regulatory" evidence="4">
    <location>
        <begin position="2"/>
        <end position="116"/>
    </location>
</feature>
<dbReference type="Gene3D" id="6.10.250.690">
    <property type="match status" value="1"/>
</dbReference>
<evidence type="ECO:0000313" key="7">
    <source>
        <dbReference type="Proteomes" id="UP000680706"/>
    </source>
</evidence>
<feature type="domain" description="OmpR/PhoB-type" evidence="5">
    <location>
        <begin position="124"/>
        <end position="221"/>
    </location>
</feature>
<dbReference type="RefSeq" id="WP_075699593.1">
    <property type="nucleotide sequence ID" value="NZ_CP074126.1"/>
</dbReference>
<accession>A0ABX8ANC0</accession>
<evidence type="ECO:0000256" key="1">
    <source>
        <dbReference type="ARBA" id="ARBA00023125"/>
    </source>
</evidence>
<dbReference type="Pfam" id="PF00072">
    <property type="entry name" value="Response_reg"/>
    <property type="match status" value="1"/>
</dbReference>
<dbReference type="CDD" id="cd17624">
    <property type="entry name" value="REC_OmpR_PmrA-like"/>
    <property type="match status" value="1"/>
</dbReference>
<sequence>MRILVLEDETRIAEQIEKALVTAAYSVDRCCCIEDAVLLTKTEVFDAIIADRMLPDGDAIQFVASLRSKGSDIPILMLTARDAIEDRIDGLESGADDYLIKPFALSELVARMRALLRRPGSAFGKLETVGQLTFDFNARTATVNGVPLPLPRHELLVLENLIRNRGHVVTKEDLLDKVYGLEIPESNTIPVHIHNLRRKFKQLNAGLEVHTFRGLGYMLESL</sequence>
<dbReference type="EMBL" id="CP074126">
    <property type="protein sequence ID" value="QUS56585.1"/>
    <property type="molecule type" value="Genomic_DNA"/>
</dbReference>
<evidence type="ECO:0000259" key="4">
    <source>
        <dbReference type="PROSITE" id="PS50110"/>
    </source>
</evidence>
<dbReference type="InterPro" id="IPR016032">
    <property type="entry name" value="Sig_transdc_resp-reg_C-effctor"/>
</dbReference>
<dbReference type="PROSITE" id="PS51755">
    <property type="entry name" value="OMPR_PHOB"/>
    <property type="match status" value="1"/>
</dbReference>
<dbReference type="PROSITE" id="PS50110">
    <property type="entry name" value="RESPONSE_REGULATORY"/>
    <property type="match status" value="1"/>
</dbReference>
<reference evidence="6 7" key="1">
    <citation type="journal article" date="2021" name="Angew. Chem. Int. Ed. Engl.">
        <title>A novel family of nonribosomal peptides modulate collective behavior in Pseudovibrio bacteria isolated from marine sponges.</title>
        <authorList>
            <person name="Ioca L.P."/>
            <person name="Dai Y."/>
            <person name="Kunakom S."/>
            <person name="Diaz-Espinosa J."/>
            <person name="Krunic A."/>
            <person name="Crnkovic C.M."/>
            <person name="Orjala J."/>
            <person name="Sanchez L.M."/>
            <person name="Ferreira A.G."/>
            <person name="Berlinck R.G.S."/>
            <person name="Eustaquio A.S."/>
        </authorList>
    </citation>
    <scope>NUCLEOTIDE SEQUENCE [LARGE SCALE GENOMIC DNA]</scope>
    <source>
        <strain evidence="6 7">Ab134</strain>
    </source>
</reference>
<keyword evidence="1 3" id="KW-0238">DNA-binding</keyword>
<evidence type="ECO:0000259" key="5">
    <source>
        <dbReference type="PROSITE" id="PS51755"/>
    </source>
</evidence>
<name>A0ABX8ANC0_9HYPH</name>
<feature type="modified residue" description="4-aspartylphosphate" evidence="2">
    <location>
        <position position="51"/>
    </location>
</feature>
<dbReference type="InterPro" id="IPR039420">
    <property type="entry name" value="WalR-like"/>
</dbReference>
<dbReference type="PANTHER" id="PTHR48111:SF36">
    <property type="entry name" value="TRANSCRIPTIONAL REGULATORY PROTEIN CUTR"/>
    <property type="match status" value="1"/>
</dbReference>
<dbReference type="InterPro" id="IPR001789">
    <property type="entry name" value="Sig_transdc_resp-reg_receiver"/>
</dbReference>